<gene>
    <name evidence="1" type="ORF">FLACOL_00791</name>
</gene>
<organism evidence="1 2">
    <name type="scientific">Flavobacterium columnare</name>
    <dbReference type="NCBI Taxonomy" id="996"/>
    <lineage>
        <taxon>Bacteria</taxon>
        <taxon>Pseudomonadati</taxon>
        <taxon>Bacteroidota</taxon>
        <taxon>Flavobacteriia</taxon>
        <taxon>Flavobacteriales</taxon>
        <taxon>Flavobacteriaceae</taxon>
        <taxon>Flavobacterium</taxon>
    </lineage>
</organism>
<reference evidence="1 2" key="1">
    <citation type="submission" date="2018-02" db="EMBL/GenBank/DDBJ databases">
        <authorList>
            <person name="Cohen D.B."/>
            <person name="Kent A.D."/>
        </authorList>
    </citation>
    <scope>NUCLEOTIDE SEQUENCE [LARGE SCALE GENOMIC DNA]</scope>
    <source>
        <strain evidence="1">CIP109753</strain>
    </source>
</reference>
<evidence type="ECO:0000313" key="2">
    <source>
        <dbReference type="Proteomes" id="UP000238180"/>
    </source>
</evidence>
<dbReference type="EMBL" id="OLKH01000071">
    <property type="protein sequence ID" value="SPE76802.1"/>
    <property type="molecule type" value="Genomic_DNA"/>
</dbReference>
<dbReference type="Proteomes" id="UP000238180">
    <property type="component" value="Unassembled WGS sequence"/>
</dbReference>
<evidence type="ECO:0000313" key="1">
    <source>
        <dbReference type="EMBL" id="SPE76802.1"/>
    </source>
</evidence>
<sequence length="165" mass="19256">MLNSMTKLKHQIHLGDFDQVDYDLLAIHTSLEDYRLAYKINQNLGILLSKNENEIPVEINKQLATFSRFTYEDDEAMMIWDLIQNKQEIELPSSVIGNSLFQENSIITQVNLVTDLKKVDFVLKIEHDEQIEIKEIIYKLNKIDLISAVYEVNPNEIKSKNNLIF</sequence>
<proteinExistence type="predicted"/>
<protein>
    <recommendedName>
        <fullName evidence="3">IPExxxVDY family protein</fullName>
    </recommendedName>
</protein>
<evidence type="ECO:0008006" key="3">
    <source>
        <dbReference type="Google" id="ProtNLM"/>
    </source>
</evidence>
<name>A0A2N9P8W0_9FLAO</name>
<dbReference type="NCBIfam" id="NF033205">
    <property type="entry name" value="IPExxxVDY"/>
    <property type="match status" value="1"/>
</dbReference>
<dbReference type="AlphaFoldDB" id="A0A2N9P8W0"/>
<dbReference type="InterPro" id="IPR047690">
    <property type="entry name" value="IPExxxVDY_fam"/>
</dbReference>
<accession>A0A2N9P8W0</accession>